<proteinExistence type="predicted"/>
<dbReference type="EMBL" id="SEKV01001123">
    <property type="protein sequence ID" value="TFY51706.1"/>
    <property type="molecule type" value="Genomic_DNA"/>
</dbReference>
<dbReference type="STRING" id="34475.A0A4Y9XNN3"/>
<evidence type="ECO:0000313" key="3">
    <source>
        <dbReference type="Proteomes" id="UP000298390"/>
    </source>
</evidence>
<protein>
    <submittedName>
        <fullName evidence="2">Uncharacterized protein</fullName>
    </submittedName>
</protein>
<gene>
    <name evidence="2" type="ORF">EVJ58_g10426</name>
</gene>
<name>A0A4Y9XNN3_9APHY</name>
<evidence type="ECO:0000313" key="2">
    <source>
        <dbReference type="EMBL" id="TFY51706.1"/>
    </source>
</evidence>
<accession>A0A4Y9XNN3</accession>
<feature type="compositionally biased region" description="Polar residues" evidence="1">
    <location>
        <begin position="35"/>
        <end position="45"/>
    </location>
</feature>
<sequence>MPQSSHAAPNASPYPVPPASHPTGVTSPHLPPSSPLRTSQPNNASFPVAGSSSSPLVSPAALGLEDEEAEEAQDTEDASKPPPDYCVLPGPDTVVTDQFQRWGVVVNTTHRTVICLDCKVSVVPNLLPKHLYAHGLRGFADEEVSEALAPYDLLQSRQPIVPCIESQSSRPSAVFGLNVIENCYFCSACHRGWGTQQSLAKNHFSRSTCNPSREFYSCHGQTFYSNHCRRVFPVLLPSQSSQVTAPSAYDLYLRATVPMNYANAPMGAPANHRVLNSFIKRERWMDHVNDLTPSFVQSIAQLGEGEHVKVIRSAASLYLGQVVSVLHHTSPQIKRQLAQFSE</sequence>
<feature type="compositionally biased region" description="Acidic residues" evidence="1">
    <location>
        <begin position="64"/>
        <end position="76"/>
    </location>
</feature>
<feature type="compositionally biased region" description="Low complexity" evidence="1">
    <location>
        <begin position="47"/>
        <end position="63"/>
    </location>
</feature>
<evidence type="ECO:0000256" key="1">
    <source>
        <dbReference type="SAM" id="MobiDB-lite"/>
    </source>
</evidence>
<dbReference type="Proteomes" id="UP000298390">
    <property type="component" value="Unassembled WGS sequence"/>
</dbReference>
<comment type="caution">
    <text evidence="2">The sequence shown here is derived from an EMBL/GenBank/DDBJ whole genome shotgun (WGS) entry which is preliminary data.</text>
</comment>
<reference evidence="2 3" key="1">
    <citation type="submission" date="2019-01" db="EMBL/GenBank/DDBJ databases">
        <title>Genome sequencing of the rare red list fungi Fomitopsis rosea.</title>
        <authorList>
            <person name="Buettner E."/>
            <person name="Kellner H."/>
        </authorList>
    </citation>
    <scope>NUCLEOTIDE SEQUENCE [LARGE SCALE GENOMIC DNA]</scope>
    <source>
        <strain evidence="2 3">DSM 105464</strain>
    </source>
</reference>
<dbReference type="AlphaFoldDB" id="A0A4Y9XNN3"/>
<feature type="region of interest" description="Disordered" evidence="1">
    <location>
        <begin position="1"/>
        <end position="86"/>
    </location>
</feature>
<organism evidence="2 3">
    <name type="scientific">Rhodofomes roseus</name>
    <dbReference type="NCBI Taxonomy" id="34475"/>
    <lineage>
        <taxon>Eukaryota</taxon>
        <taxon>Fungi</taxon>
        <taxon>Dikarya</taxon>
        <taxon>Basidiomycota</taxon>
        <taxon>Agaricomycotina</taxon>
        <taxon>Agaricomycetes</taxon>
        <taxon>Polyporales</taxon>
        <taxon>Rhodofomes</taxon>
    </lineage>
</organism>